<dbReference type="Proteomes" id="UP001332931">
    <property type="component" value="Unassembled WGS sequence"/>
</dbReference>
<keyword evidence="3 5" id="KW-0378">Hydrolase</keyword>
<dbReference type="RefSeq" id="WP_330958199.1">
    <property type="nucleotide sequence ID" value="NZ_JAZGJQ010000004.1"/>
</dbReference>
<dbReference type="PANTHER" id="PTHR46470:SF2">
    <property type="entry name" value="GLYCERALDEHYDE 3-PHOSPHATE PHOSPHATASE"/>
    <property type="match status" value="1"/>
</dbReference>
<proteinExistence type="predicted"/>
<keyword evidence="6" id="KW-1185">Reference proteome</keyword>
<keyword evidence="2" id="KW-0479">Metal-binding</keyword>
<comment type="cofactor">
    <cofactor evidence="1">
        <name>Mg(2+)</name>
        <dbReference type="ChEBI" id="CHEBI:18420"/>
    </cofactor>
</comment>
<dbReference type="PANTHER" id="PTHR46470">
    <property type="entry name" value="N-ACYLNEURAMINATE-9-PHOSPHATASE"/>
    <property type="match status" value="1"/>
</dbReference>
<evidence type="ECO:0000256" key="4">
    <source>
        <dbReference type="ARBA" id="ARBA00022842"/>
    </source>
</evidence>
<sequence>MAMDCVLFDLDDTLYDQVRPFELGYREAFGDRFDALAAGGPAGAGAAGGPPDVVTLFNASRRHSDEAFEAATRGEISMEEMYVWRLQRTFADFGVDVTADECLRMQSAYAAAQRDAICVSPRMAEVLDWCAARRPLGGGQLPGSGCLPGPGRLPGARHPMGIITNGPAAHQMEKVEALGLSRWFAPESIVVSGAVGVAKPDPEIFRIACERVGTSPESCVYVGDSFASDVVGATSAGMPVVWFNHRRREAPAGPGVLRPEWVVEDEQGLLALLKSLA</sequence>
<organism evidence="5 6">
    <name type="scientific">Olsenella absiana</name>
    <dbReference type="NCBI Taxonomy" id="3115222"/>
    <lineage>
        <taxon>Bacteria</taxon>
        <taxon>Bacillati</taxon>
        <taxon>Actinomycetota</taxon>
        <taxon>Coriobacteriia</taxon>
        <taxon>Coriobacteriales</taxon>
        <taxon>Atopobiaceae</taxon>
        <taxon>Olsenella</taxon>
    </lineage>
</organism>
<reference evidence="5 6" key="1">
    <citation type="submission" date="2024-01" db="EMBL/GenBank/DDBJ databases">
        <title>Description of Olsenella sp. nov., isolated from pig feces.</title>
        <authorList>
            <person name="Chang Y.-H."/>
        </authorList>
    </citation>
    <scope>NUCLEOTIDE SEQUENCE [LARGE SCALE GENOMIC DNA]</scope>
    <source>
        <strain evidence="5 6">YH-ols2223</strain>
    </source>
</reference>
<evidence type="ECO:0000313" key="5">
    <source>
        <dbReference type="EMBL" id="MEE6147433.1"/>
    </source>
</evidence>
<name>A0ABU7RAA3_9ACTN</name>
<evidence type="ECO:0000313" key="6">
    <source>
        <dbReference type="Proteomes" id="UP001332931"/>
    </source>
</evidence>
<keyword evidence="4" id="KW-0460">Magnesium</keyword>
<dbReference type="InterPro" id="IPR051400">
    <property type="entry name" value="HAD-like_hydrolase"/>
</dbReference>
<dbReference type="InterPro" id="IPR023214">
    <property type="entry name" value="HAD_sf"/>
</dbReference>
<evidence type="ECO:0000256" key="1">
    <source>
        <dbReference type="ARBA" id="ARBA00001946"/>
    </source>
</evidence>
<dbReference type="Gene3D" id="3.40.50.1000">
    <property type="entry name" value="HAD superfamily/HAD-like"/>
    <property type="match status" value="1"/>
</dbReference>
<comment type="caution">
    <text evidence="5">The sequence shown here is derived from an EMBL/GenBank/DDBJ whole genome shotgun (WGS) entry which is preliminary data.</text>
</comment>
<evidence type="ECO:0000256" key="2">
    <source>
        <dbReference type="ARBA" id="ARBA00022723"/>
    </source>
</evidence>
<dbReference type="GO" id="GO:0016787">
    <property type="term" value="F:hydrolase activity"/>
    <property type="evidence" value="ECO:0007669"/>
    <property type="project" value="UniProtKB-KW"/>
</dbReference>
<dbReference type="SUPFAM" id="SSF56784">
    <property type="entry name" value="HAD-like"/>
    <property type="match status" value="1"/>
</dbReference>
<evidence type="ECO:0000256" key="3">
    <source>
        <dbReference type="ARBA" id="ARBA00022801"/>
    </source>
</evidence>
<protein>
    <submittedName>
        <fullName evidence="5">HAD family hydrolase</fullName>
    </submittedName>
</protein>
<dbReference type="NCBIfam" id="TIGR01509">
    <property type="entry name" value="HAD-SF-IA-v3"/>
    <property type="match status" value="1"/>
</dbReference>
<dbReference type="Gene3D" id="1.20.120.1600">
    <property type="match status" value="1"/>
</dbReference>
<dbReference type="Pfam" id="PF00702">
    <property type="entry name" value="Hydrolase"/>
    <property type="match status" value="1"/>
</dbReference>
<dbReference type="EMBL" id="JAZGJQ010000004">
    <property type="protein sequence ID" value="MEE6147433.1"/>
    <property type="molecule type" value="Genomic_DNA"/>
</dbReference>
<accession>A0ABU7RAA3</accession>
<dbReference type="InterPro" id="IPR006439">
    <property type="entry name" value="HAD-SF_hydro_IA"/>
</dbReference>
<dbReference type="InterPro" id="IPR036412">
    <property type="entry name" value="HAD-like_sf"/>
</dbReference>
<dbReference type="NCBIfam" id="TIGR01549">
    <property type="entry name" value="HAD-SF-IA-v1"/>
    <property type="match status" value="1"/>
</dbReference>
<gene>
    <name evidence="5" type="ORF">VXJ25_05430</name>
</gene>